<dbReference type="InterPro" id="IPR037197">
    <property type="entry name" value="WWE_dom_sf"/>
</dbReference>
<dbReference type="EC" id="2.4.2.-" evidence="7"/>
<dbReference type="PANTHER" id="PTHR14453:SF89">
    <property type="entry name" value="PROTEIN MONO-ADP-RIBOSYLTRANSFERASE PARP14"/>
    <property type="match status" value="1"/>
</dbReference>
<comment type="caution">
    <text evidence="12">The sequence shown here is derived from an EMBL/GenBank/DDBJ whole genome shotgun (WGS) entry which is preliminary data.</text>
</comment>
<evidence type="ECO:0000256" key="8">
    <source>
        <dbReference type="SAM" id="MobiDB-lite"/>
    </source>
</evidence>
<keyword evidence="4 7" id="KW-0520">NAD</keyword>
<feature type="domain" description="PARP catalytic" evidence="10">
    <location>
        <begin position="1594"/>
        <end position="1788"/>
    </location>
</feature>
<gene>
    <name evidence="12" type="ORF">F2P81_020851</name>
</gene>
<dbReference type="SUPFAM" id="SSF52949">
    <property type="entry name" value="Macro domain-like"/>
    <property type="match status" value="3"/>
</dbReference>
<dbReference type="EMBL" id="VEVO01000019">
    <property type="protein sequence ID" value="KAF0026114.1"/>
    <property type="molecule type" value="Genomic_DNA"/>
</dbReference>
<dbReference type="Pfam" id="PF23251">
    <property type="entry name" value="KH_PARP14_4"/>
    <property type="match status" value="1"/>
</dbReference>
<dbReference type="Gene3D" id="3.40.220.10">
    <property type="entry name" value="Leucine Aminopeptidase, subunit E, domain 1"/>
    <property type="match status" value="3"/>
</dbReference>
<comment type="similarity">
    <text evidence="6">Belongs to the ARTD/PARP family.</text>
</comment>
<dbReference type="Pfam" id="PF23245">
    <property type="entry name" value="RRM_PARP14_2"/>
    <property type="match status" value="1"/>
</dbReference>
<protein>
    <recommendedName>
        <fullName evidence="7">Poly [ADP-ribose] polymerase</fullName>
        <shortName evidence="7">PARP</shortName>
        <ecNumber evidence="7">2.4.2.-</ecNumber>
    </recommendedName>
</protein>
<dbReference type="SMART" id="SM00506">
    <property type="entry name" value="A1pp"/>
    <property type="match status" value="3"/>
</dbReference>
<dbReference type="Pfam" id="PF23254">
    <property type="entry name" value="KH_PARP14_8"/>
    <property type="match status" value="1"/>
</dbReference>
<dbReference type="CDD" id="cd01439">
    <property type="entry name" value="TCCD_inducible_PARP_like"/>
    <property type="match status" value="1"/>
</dbReference>
<organism evidence="12 13">
    <name type="scientific">Scophthalmus maximus</name>
    <name type="common">Turbot</name>
    <name type="synonym">Psetta maxima</name>
    <dbReference type="NCBI Taxonomy" id="52904"/>
    <lineage>
        <taxon>Eukaryota</taxon>
        <taxon>Metazoa</taxon>
        <taxon>Chordata</taxon>
        <taxon>Craniata</taxon>
        <taxon>Vertebrata</taxon>
        <taxon>Euteleostomi</taxon>
        <taxon>Actinopterygii</taxon>
        <taxon>Neopterygii</taxon>
        <taxon>Teleostei</taxon>
        <taxon>Neoteleostei</taxon>
        <taxon>Acanthomorphata</taxon>
        <taxon>Carangaria</taxon>
        <taxon>Pleuronectiformes</taxon>
        <taxon>Pleuronectoidei</taxon>
        <taxon>Scophthalmidae</taxon>
        <taxon>Scophthalmus</taxon>
    </lineage>
</organism>
<comment type="subcellular location">
    <subcellularLocation>
        <location evidence="1">Nucleus</location>
    </subcellularLocation>
</comment>
<keyword evidence="3 7" id="KW-0808">Transferase</keyword>
<proteinExistence type="inferred from homology"/>
<feature type="domain" description="Macro" evidence="11">
    <location>
        <begin position="1190"/>
        <end position="1364"/>
    </location>
</feature>
<dbReference type="GO" id="GO:0003950">
    <property type="term" value="F:NAD+ poly-ADP-ribosyltransferase activity"/>
    <property type="evidence" value="ECO:0007669"/>
    <property type="project" value="UniProtKB-UniRule"/>
</dbReference>
<dbReference type="PANTHER" id="PTHR14453">
    <property type="entry name" value="PARP/ZINC FINGER CCCH TYPE DOMAIN CONTAINING PROTEIN"/>
    <property type="match status" value="1"/>
</dbReference>
<name>A0A6A4S6C4_SCOMX</name>
<dbReference type="InterPro" id="IPR012677">
    <property type="entry name" value="Nucleotide-bd_a/b_plait_sf"/>
</dbReference>
<dbReference type="InterPro" id="IPR052056">
    <property type="entry name" value="Mono-ARTD/PARP"/>
</dbReference>
<dbReference type="Pfam" id="PF23253">
    <property type="entry name" value="KH_PARP14_6"/>
    <property type="match status" value="1"/>
</dbReference>
<dbReference type="InterPro" id="IPR054596">
    <property type="entry name" value="PARP14_WWE"/>
</dbReference>
<dbReference type="PROSITE" id="PS51154">
    <property type="entry name" value="MACRO"/>
    <property type="match status" value="2"/>
</dbReference>
<dbReference type="InterPro" id="IPR004170">
    <property type="entry name" value="WWE_dom"/>
</dbReference>
<evidence type="ECO:0000256" key="4">
    <source>
        <dbReference type="ARBA" id="ARBA00023027"/>
    </source>
</evidence>
<dbReference type="Pfam" id="PF23248">
    <property type="entry name" value="KH_PARP14_2"/>
    <property type="match status" value="1"/>
</dbReference>
<evidence type="ECO:0000313" key="12">
    <source>
        <dbReference type="EMBL" id="KAF0026114.1"/>
    </source>
</evidence>
<dbReference type="PROSITE" id="PS50918">
    <property type="entry name" value="WWE"/>
    <property type="match status" value="1"/>
</dbReference>
<dbReference type="PROSITE" id="PS51059">
    <property type="entry name" value="PARP_CATALYTIC"/>
    <property type="match status" value="1"/>
</dbReference>
<dbReference type="GO" id="GO:0010629">
    <property type="term" value="P:negative regulation of gene expression"/>
    <property type="evidence" value="ECO:0007669"/>
    <property type="project" value="TreeGrafter"/>
</dbReference>
<feature type="region of interest" description="Disordered" evidence="8">
    <location>
        <begin position="93"/>
        <end position="116"/>
    </location>
</feature>
<evidence type="ECO:0000313" key="13">
    <source>
        <dbReference type="Proteomes" id="UP000438429"/>
    </source>
</evidence>
<dbReference type="InterPro" id="IPR057043">
    <property type="entry name" value="PARP14_KH_2"/>
</dbReference>
<keyword evidence="2 7" id="KW-0328">Glycosyltransferase</keyword>
<dbReference type="Gene3D" id="3.30.720.50">
    <property type="match status" value="1"/>
</dbReference>
<dbReference type="FunFam" id="3.90.228.10:FF:000008">
    <property type="entry name" value="Poly [ADP-ribose] polymerase"/>
    <property type="match status" value="1"/>
</dbReference>
<dbReference type="InterPro" id="IPR057049">
    <property type="entry name" value="PARP14_KH_8"/>
</dbReference>
<feature type="domain" description="Macro" evidence="11">
    <location>
        <begin position="764"/>
        <end position="1165"/>
    </location>
</feature>
<dbReference type="CDD" id="cd02907">
    <property type="entry name" value="Macro_Af1521_BAL-like"/>
    <property type="match status" value="1"/>
</dbReference>
<dbReference type="InterPro" id="IPR057045">
    <property type="entry name" value="PARP14_KH_3"/>
</dbReference>
<dbReference type="SUPFAM" id="SSF117839">
    <property type="entry name" value="WWE domain"/>
    <property type="match status" value="1"/>
</dbReference>
<evidence type="ECO:0000256" key="3">
    <source>
        <dbReference type="ARBA" id="ARBA00022679"/>
    </source>
</evidence>
<dbReference type="GO" id="GO:1990404">
    <property type="term" value="F:NAD+-protein mono-ADP-ribosyltransferase activity"/>
    <property type="evidence" value="ECO:0007669"/>
    <property type="project" value="TreeGrafter"/>
</dbReference>
<evidence type="ECO:0000256" key="5">
    <source>
        <dbReference type="ARBA" id="ARBA00023242"/>
    </source>
</evidence>
<feature type="domain" description="WWE" evidence="9">
    <location>
        <begin position="1510"/>
        <end position="1585"/>
    </location>
</feature>
<dbReference type="InterPro" id="IPR002589">
    <property type="entry name" value="Macro_dom"/>
</dbReference>
<evidence type="ECO:0000256" key="6">
    <source>
        <dbReference type="ARBA" id="ARBA00024347"/>
    </source>
</evidence>
<dbReference type="Pfam" id="PF23252">
    <property type="entry name" value="KH_PARP14_5"/>
    <property type="match status" value="1"/>
</dbReference>
<evidence type="ECO:0000256" key="7">
    <source>
        <dbReference type="RuleBase" id="RU362114"/>
    </source>
</evidence>
<dbReference type="GO" id="GO:0005634">
    <property type="term" value="C:nucleus"/>
    <property type="evidence" value="ECO:0007669"/>
    <property type="project" value="UniProtKB-SubCell"/>
</dbReference>
<dbReference type="InterPro" id="IPR057044">
    <property type="entry name" value="PARP14_KH_1"/>
</dbReference>
<dbReference type="InterPro" id="IPR057050">
    <property type="entry name" value="RRM_PARP14_2"/>
</dbReference>
<evidence type="ECO:0000259" key="10">
    <source>
        <dbReference type="PROSITE" id="PS51059"/>
    </source>
</evidence>
<dbReference type="CDD" id="cd02903">
    <property type="entry name" value="Macro_BAL-like"/>
    <property type="match status" value="1"/>
</dbReference>
<evidence type="ECO:0000256" key="2">
    <source>
        <dbReference type="ARBA" id="ARBA00022676"/>
    </source>
</evidence>
<dbReference type="GO" id="GO:0070212">
    <property type="term" value="P:protein poly-ADP-ribosylation"/>
    <property type="evidence" value="ECO:0007669"/>
    <property type="project" value="TreeGrafter"/>
</dbReference>
<dbReference type="Pfam" id="PF00644">
    <property type="entry name" value="PARP"/>
    <property type="match status" value="1"/>
</dbReference>
<dbReference type="Pfam" id="PF23084">
    <property type="entry name" value="KH_PARP14_1"/>
    <property type="match status" value="1"/>
</dbReference>
<dbReference type="Gene3D" id="3.30.70.330">
    <property type="match status" value="2"/>
</dbReference>
<dbReference type="Gene3D" id="3.90.228.10">
    <property type="match status" value="1"/>
</dbReference>
<dbReference type="Pfam" id="PF23249">
    <property type="entry name" value="KH_PARP14_3"/>
    <property type="match status" value="1"/>
</dbReference>
<keyword evidence="5" id="KW-0539">Nucleus</keyword>
<dbReference type="InterPro" id="IPR057048">
    <property type="entry name" value="PARP14_KH_6"/>
</dbReference>
<evidence type="ECO:0000259" key="9">
    <source>
        <dbReference type="PROSITE" id="PS50918"/>
    </source>
</evidence>
<dbReference type="InterPro" id="IPR012317">
    <property type="entry name" value="Poly(ADP-ribose)pol_cat_dom"/>
</dbReference>
<evidence type="ECO:0000256" key="1">
    <source>
        <dbReference type="ARBA" id="ARBA00004123"/>
    </source>
</evidence>
<dbReference type="InterPro" id="IPR057046">
    <property type="entry name" value="PARP14_KH_4"/>
</dbReference>
<dbReference type="Proteomes" id="UP000438429">
    <property type="component" value="Unassembled WGS sequence"/>
</dbReference>
<dbReference type="Pfam" id="PF22005">
    <property type="entry name" value="WWE_1"/>
    <property type="match status" value="1"/>
</dbReference>
<dbReference type="Pfam" id="PF23085">
    <property type="entry name" value="RRM_PARP14_3"/>
    <property type="match status" value="1"/>
</dbReference>
<dbReference type="GO" id="GO:0003714">
    <property type="term" value="F:transcription corepressor activity"/>
    <property type="evidence" value="ECO:0007669"/>
    <property type="project" value="TreeGrafter"/>
</dbReference>
<evidence type="ECO:0000259" key="11">
    <source>
        <dbReference type="PROSITE" id="PS51154"/>
    </source>
</evidence>
<dbReference type="Pfam" id="PF23222">
    <property type="entry name" value="RRM_PARP14_1"/>
    <property type="match status" value="1"/>
</dbReference>
<dbReference type="Pfam" id="PF01661">
    <property type="entry name" value="Macro"/>
    <property type="match status" value="3"/>
</dbReference>
<dbReference type="SUPFAM" id="SSF56399">
    <property type="entry name" value="ADP-ribosylation"/>
    <property type="match status" value="1"/>
</dbReference>
<reference evidence="12 13" key="1">
    <citation type="submission" date="2019-06" db="EMBL/GenBank/DDBJ databases">
        <title>Draft genomes of female and male turbot (Scophthalmus maximus).</title>
        <authorList>
            <person name="Xu H."/>
            <person name="Xu X.-W."/>
            <person name="Shao C."/>
            <person name="Chen S."/>
        </authorList>
    </citation>
    <scope>NUCLEOTIDE SEQUENCE [LARGE SCALE GENOMIC DNA]</scope>
    <source>
        <strain evidence="12">Ysfricsl-2016a</strain>
        <tissue evidence="12">Blood</tissue>
    </source>
</reference>
<sequence>MADAFSYPLLVELEENNIPKLRLKLVKYFQGTKSNGGDCVVAHENGSRAALLRFRTEEDQRNVLAKESHQITLETGVLRMTVRLPPEERAAKSLNLHQLTPAAEGQTDARGTDDNAADEELCSTSAVLGNIPEKLSLEFLEMLVERVSVDPESPSASQSFKLEVIPDISSAVVTFQSRKEITDFVTRCPQIRIFTSKGLSIRHLEVTKQVAVENIQNLSEALLCLYFEHEGVVVENVVLKEVEQSAIITFKSNKAVQKIMKKKHHINQEQIRVYPYYESLGTALYGKDRPDLQLPAKISVPIDNAVWRYLNENQSAADTIHSDLAKHFCNVNLNQSAVCLSPVSSLLREKGAKAIITEWSGTVKSAFAQALSKFKSLKFQPMSEVWEESEENLRRGLPIKDVVLVPDKASGVLSVVGFVDDVNRIEESLTEVINKIVKRVHRQNSSITQVIKMSPSIFHLLCEDGLKDKLLHVYPELSMSFNKDSPGLSVTGVSEELLAANKVICEAIYGFKRVNLEINKFLLDVLKVEEQEELTNTLLTSHGINAALEINAQRVELLAFSNGDLTKAEDHLKKLLTSNYIDVEDHNVLGKPDWQHLVSQVEDDNSKSCRRLRIHTNGQQVVVSGHKDDVVKVSSELEDFLKQNAQVDETLVVKPNAIVEYIQKLNSSCLERVKDKVVVSYRKETICLNGSRVDVAHCKTLVEDLIQSVFFESFKVYKPGVKKFFRDKETMYVSSLLSETGCSVQLVDETSYGQDHLAHRQGPKPVYQLQTPDGVEIAVCKADMCSYQVHAVVNSSNKHLKHNGGLARALLNAAGAQLQVDCDQIIKFKGNLKPGDCVITDAGGQLCCKKVIHAVGPKYDTSTPQKSLAQLKKAVKGSLELAEQHKCVTVALPTISSSKGFPLDLCSKTIIQAVKEHCDERYGDNTLKNIHLVNNDDTVVQAMEKAVRHEFGNYVASHSSSLGPESPLVKHAPSAVSDPNCLGHGKTKEDLDIFLTKGNIEDATTDVTVNTVFEDLALNKGAVSNAILRVAGPQLQQLVNAQKTSANVGEIIVTDGCKMKSKQVFHAVLLPWDKGQGKAEKVLSGIFKDCLDKAEDTGLTSISLPAIGTGNLGFPRDLVANLMLKEISAFSIEKQPKHLKKVDIILYSGDAQTIQVFSDEFEKGFPDASGGAASSSLPQNTGPFSKVVSGLGKHETKMGSVTIQVVTGDITKETSEVIVNSSNEDFSLKSGVSKAILDAAGQSVEAECQRLGAQPNPGMITTQPGNLKCKKIVHLAGQTDPVKIRKSVKDALQLCVKNSHTSVSLPAIGTGQGNVQARQVADAMFDAVTDVLSQNTISHLKTIRIVIFQPPMLKEFYNSMHQREQSNVPKPNNKGWFWGTIGSLKSLIGSRGAVNPQKGGDFLIKAVEGSPACFHICGDSQPNVAAAKQWINNLITKDQKTNQISDPAIHNLSVADHQRIVDIQKTMGVSIRIESKNAQASLTTEGFSKDVLDATNEIHGMLKRVRDEEDLKKSMELAGTVADWQYQNPGLRFQSFDPMINYQLEQALDSKLPNVKVTLQGHVYTVTMPSGPATDSKGGTLQIKRIDKLTDADVPVHWDPMPAKTSCQAVTLKPGAAEHTEILNLFQASCNRPVIKIERIQNPLLWKSLQIKKRDMEQRNGHQNNLRRLFHGTCHTTVNMINELGFNRSYAGKNAAVHGNGTYFAVNANYSASDTYSKPNGNGEKFMYLCQVLTGDFTKGQQNMIAPPAKGNVSVQKYDSVVDNKDNPSMFIIFHDSQACPEYLITFK</sequence>
<dbReference type="InterPro" id="IPR043472">
    <property type="entry name" value="Macro_dom-like"/>
</dbReference>
<accession>A0A6A4S6C4</accession>
<dbReference type="InterPro" id="IPR057047">
    <property type="entry name" value="PARP14_KH_5"/>
</dbReference>
<dbReference type="InterPro" id="IPR057051">
    <property type="entry name" value="PARP14_RPM_1"/>
</dbReference>
<dbReference type="GO" id="GO:0005737">
    <property type="term" value="C:cytoplasm"/>
    <property type="evidence" value="ECO:0007669"/>
    <property type="project" value="TreeGrafter"/>
</dbReference>